<dbReference type="GO" id="GO:0044780">
    <property type="term" value="P:bacterial-type flagellum assembly"/>
    <property type="evidence" value="ECO:0007669"/>
    <property type="project" value="InterPro"/>
</dbReference>
<feature type="region of interest" description="Disordered" evidence="4">
    <location>
        <begin position="297"/>
        <end position="349"/>
    </location>
</feature>
<evidence type="ECO:0000313" key="6">
    <source>
        <dbReference type="EMBL" id="SEQ65976.1"/>
    </source>
</evidence>
<evidence type="ECO:0000256" key="2">
    <source>
        <dbReference type="ARBA" id="ARBA00009149"/>
    </source>
</evidence>
<dbReference type="RefSeq" id="WP_092674981.1">
    <property type="nucleotide sequence ID" value="NZ_FOGC01000005.1"/>
</dbReference>
<comment type="function">
    <text evidence="1">Controls the length of the flagellar hook.</text>
</comment>
<dbReference type="CDD" id="cd17470">
    <property type="entry name" value="T3SS_Flik_C"/>
    <property type="match status" value="1"/>
</dbReference>
<evidence type="ECO:0000313" key="7">
    <source>
        <dbReference type="Proteomes" id="UP000242515"/>
    </source>
</evidence>
<organism evidence="6 7">
    <name type="scientific">Rosenbergiella nectarea</name>
    <dbReference type="NCBI Taxonomy" id="988801"/>
    <lineage>
        <taxon>Bacteria</taxon>
        <taxon>Pseudomonadati</taxon>
        <taxon>Pseudomonadota</taxon>
        <taxon>Gammaproteobacteria</taxon>
        <taxon>Enterobacterales</taxon>
        <taxon>Erwiniaceae</taxon>
        <taxon>Rosenbergiella</taxon>
    </lineage>
</organism>
<gene>
    <name evidence="6" type="ORF">SAMN05216522_10572</name>
</gene>
<evidence type="ECO:0000259" key="5">
    <source>
        <dbReference type="Pfam" id="PF02120"/>
    </source>
</evidence>
<feature type="compositionally biased region" description="Low complexity" evidence="4">
    <location>
        <begin position="306"/>
        <end position="318"/>
    </location>
</feature>
<feature type="domain" description="Flagellar hook-length control protein-like C-terminal" evidence="5">
    <location>
        <begin position="231"/>
        <end position="311"/>
    </location>
</feature>
<name>A0A1H9HUH8_9GAMM</name>
<dbReference type="EMBL" id="FOGC01000005">
    <property type="protein sequence ID" value="SEQ65976.1"/>
    <property type="molecule type" value="Genomic_DNA"/>
</dbReference>
<feature type="region of interest" description="Disordered" evidence="4">
    <location>
        <begin position="170"/>
        <end position="197"/>
    </location>
</feature>
<evidence type="ECO:0000256" key="3">
    <source>
        <dbReference type="ARBA" id="ARBA00022795"/>
    </source>
</evidence>
<keyword evidence="3" id="KW-1005">Bacterial flagellum biogenesis</keyword>
<dbReference type="PANTHER" id="PTHR37533">
    <property type="entry name" value="FLAGELLAR HOOK-LENGTH CONTROL PROTEIN"/>
    <property type="match status" value="1"/>
</dbReference>
<reference evidence="7" key="1">
    <citation type="submission" date="2016-10" db="EMBL/GenBank/DDBJ databases">
        <authorList>
            <person name="Varghese N."/>
            <person name="Submissions S."/>
        </authorList>
    </citation>
    <scope>NUCLEOTIDE SEQUENCE [LARGE SCALE GENOMIC DNA]</scope>
    <source>
        <strain evidence="7">8N4</strain>
    </source>
</reference>
<protein>
    <submittedName>
        <fullName evidence="6">Hook-length control protein FliK</fullName>
    </submittedName>
</protein>
<dbReference type="InterPro" id="IPR001635">
    <property type="entry name" value="Flag_hook_Flik"/>
</dbReference>
<dbReference type="PANTHER" id="PTHR37533:SF2">
    <property type="entry name" value="FLAGELLAR HOOK-LENGTH CONTROL PROTEIN"/>
    <property type="match status" value="1"/>
</dbReference>
<comment type="similarity">
    <text evidence="2">Belongs to the FliK family.</text>
</comment>
<dbReference type="Gene3D" id="3.30.750.140">
    <property type="match status" value="1"/>
</dbReference>
<dbReference type="Proteomes" id="UP000242515">
    <property type="component" value="Unassembled WGS sequence"/>
</dbReference>
<feature type="region of interest" description="Disordered" evidence="4">
    <location>
        <begin position="88"/>
        <end position="111"/>
    </location>
</feature>
<dbReference type="InterPro" id="IPR038610">
    <property type="entry name" value="FliK-like_C_sf"/>
</dbReference>
<dbReference type="STRING" id="988801.SAMN05216522_10572"/>
<sequence length="356" mass="37430">MTISVLPLLTSPGKVASLSHSLMPKTETLLAENSLTPSFGELLAPQQRAIKTVPLTHPEPKGETTDNKDLSEPPQATTLLNLVTLMLPAEPPSLGSTPSATLARAEPEAQQPTVSLMNTAPHSAPSLTAKKSVLNDTLSQGSAQQAIDSRQPSANTVSIPITSATAQLISSSAGTVQSPLRDSRVPQAPTAPHSLTQPPAFPELALHAASAQEVKAPLGSIQWQRDLSQQIIFHKQGQHTIHLKLHPEELGDVKISMTVNKDHAELIMLSNHGQVRSALEAALPQLRQALADNGIQLGNSQVGHDSASGQQSTSSSNQPPAHPRVTLTQGDGNELSPTGDNSPALLRDGSQISLLV</sequence>
<feature type="compositionally biased region" description="Polar residues" evidence="4">
    <location>
        <begin position="170"/>
        <end position="180"/>
    </location>
</feature>
<dbReference type="InterPro" id="IPR052563">
    <property type="entry name" value="FliK"/>
</dbReference>
<dbReference type="AlphaFoldDB" id="A0A1H9HUH8"/>
<dbReference type="OrthoDB" id="1792985at2"/>
<evidence type="ECO:0000256" key="1">
    <source>
        <dbReference type="ARBA" id="ARBA00003944"/>
    </source>
</evidence>
<evidence type="ECO:0000256" key="4">
    <source>
        <dbReference type="SAM" id="MobiDB-lite"/>
    </source>
</evidence>
<feature type="compositionally biased region" description="Basic and acidic residues" evidence="4">
    <location>
        <begin position="58"/>
        <end position="71"/>
    </location>
</feature>
<accession>A0A1H9HUH8</accession>
<dbReference type="InterPro" id="IPR021136">
    <property type="entry name" value="Flagellar_hook_control-like_C"/>
</dbReference>
<feature type="compositionally biased region" description="Polar residues" evidence="4">
    <location>
        <begin position="326"/>
        <end position="341"/>
    </location>
</feature>
<proteinExistence type="inferred from homology"/>
<keyword evidence="7" id="KW-1185">Reference proteome</keyword>
<dbReference type="Pfam" id="PF02120">
    <property type="entry name" value="Flg_hook"/>
    <property type="match status" value="1"/>
</dbReference>
<dbReference type="PRINTS" id="PR01007">
    <property type="entry name" value="FLGHOOKFLIK"/>
</dbReference>
<feature type="region of interest" description="Disordered" evidence="4">
    <location>
        <begin position="53"/>
        <end position="73"/>
    </location>
</feature>
<dbReference type="GO" id="GO:0009424">
    <property type="term" value="C:bacterial-type flagellum hook"/>
    <property type="evidence" value="ECO:0007669"/>
    <property type="project" value="InterPro"/>
</dbReference>